<dbReference type="EMBL" id="MG099935">
    <property type="protein sequence ID" value="ATW61143.1"/>
    <property type="molecule type" value="Genomic_DNA"/>
</dbReference>
<organism evidence="1 2">
    <name type="scientific">Gordonia phage Anamika</name>
    <dbReference type="NCBI Taxonomy" id="2047829"/>
    <lineage>
        <taxon>Viruses</taxon>
        <taxon>Duplodnaviria</taxon>
        <taxon>Heunggongvirae</taxon>
        <taxon>Uroviricota</taxon>
        <taxon>Caudoviricetes</taxon>
        <taxon>Woesvirus</taxon>
        <taxon>Woesvirus woes</taxon>
    </lineage>
</organism>
<dbReference type="Proteomes" id="UP000241469">
    <property type="component" value="Segment"/>
</dbReference>
<evidence type="ECO:0000313" key="2">
    <source>
        <dbReference type="Proteomes" id="UP000241469"/>
    </source>
</evidence>
<proteinExistence type="predicted"/>
<sequence>MKINLIIEIDDPKIDLDNYKMSETPVTSIQEAVEYDLQLFTAGEVALEDVIYNFGGDVAISVQSIEQNETNTGGN</sequence>
<evidence type="ECO:0000313" key="1">
    <source>
        <dbReference type="EMBL" id="ATW61143.1"/>
    </source>
</evidence>
<reference evidence="1 2" key="1">
    <citation type="submission" date="2017-10" db="EMBL/GenBank/DDBJ databases">
        <authorList>
            <person name="Aull H.G."/>
            <person name="Holden M."/>
            <person name="Im S.J."/>
            <person name="Nair A."/>
            <person name="Venkatram C."/>
            <person name="Wyche K.A."/>
            <person name="Bortz R.L."/>
            <person name="Warner M.H."/>
            <person name="Garlena R.A."/>
            <person name="Russell D.A."/>
            <person name="Pope W.H."/>
            <person name="Jacobs-Sera D."/>
            <person name="Hendrix R.W."/>
            <person name="Hatfull G.F."/>
        </authorList>
    </citation>
    <scope>NUCLEOTIDE SEQUENCE [LARGE SCALE GENOMIC DNA]</scope>
</reference>
<accession>A0A2H4PFZ4</accession>
<protein>
    <submittedName>
        <fullName evidence="1">Uncharacterized protein</fullName>
    </submittedName>
</protein>
<name>A0A2H4PFZ4_9CAUD</name>
<gene>
    <name evidence="1" type="ORF">SEA_ANAMIKA_48</name>
</gene>